<evidence type="ECO:0000313" key="1">
    <source>
        <dbReference type="EMBL" id="KAK0599579.1"/>
    </source>
</evidence>
<name>A0AA39T1E7_ACESA</name>
<dbReference type="EMBL" id="JAUESC010000003">
    <property type="protein sequence ID" value="KAK0599579.1"/>
    <property type="molecule type" value="Genomic_DNA"/>
</dbReference>
<gene>
    <name evidence="1" type="ORF">LWI29_006607</name>
</gene>
<comment type="caution">
    <text evidence="1">The sequence shown here is derived from an EMBL/GenBank/DDBJ whole genome shotgun (WGS) entry which is preliminary data.</text>
</comment>
<reference evidence="1" key="2">
    <citation type="submission" date="2023-06" db="EMBL/GenBank/DDBJ databases">
        <authorList>
            <person name="Swenson N.G."/>
            <person name="Wegrzyn J.L."/>
            <person name="Mcevoy S.L."/>
        </authorList>
    </citation>
    <scope>NUCLEOTIDE SEQUENCE</scope>
    <source>
        <strain evidence="1">NS2018</strain>
        <tissue evidence="1">Leaf</tissue>
    </source>
</reference>
<dbReference type="AlphaFoldDB" id="A0AA39T1E7"/>
<dbReference type="Proteomes" id="UP001168877">
    <property type="component" value="Unassembled WGS sequence"/>
</dbReference>
<protein>
    <submittedName>
        <fullName evidence="1">Uncharacterized protein</fullName>
    </submittedName>
</protein>
<organism evidence="1 2">
    <name type="scientific">Acer saccharum</name>
    <name type="common">Sugar maple</name>
    <dbReference type="NCBI Taxonomy" id="4024"/>
    <lineage>
        <taxon>Eukaryota</taxon>
        <taxon>Viridiplantae</taxon>
        <taxon>Streptophyta</taxon>
        <taxon>Embryophyta</taxon>
        <taxon>Tracheophyta</taxon>
        <taxon>Spermatophyta</taxon>
        <taxon>Magnoliopsida</taxon>
        <taxon>eudicotyledons</taxon>
        <taxon>Gunneridae</taxon>
        <taxon>Pentapetalae</taxon>
        <taxon>rosids</taxon>
        <taxon>malvids</taxon>
        <taxon>Sapindales</taxon>
        <taxon>Sapindaceae</taxon>
        <taxon>Hippocastanoideae</taxon>
        <taxon>Acereae</taxon>
        <taxon>Acer</taxon>
    </lineage>
</organism>
<sequence length="232" mass="26838">MRYRRPATLFRELIKKQKRTVEEGNIGRLLGLDVRDNYASFALSDCSNLLSHPLVRLKIDRFDLVEKHIPNMVFVGIVVAKPLLPHVFHEDSNHRESTYKSFVDAYVRDNVLLLHDVDSKVKKLEVDPRVKLLGAVGTLQVSKHNVFGIVVAKPLLPLEFQEDSNHRESAYKSFVDAYVRDNVLPLHEVDSRVKKWGAVGTLQMEQCLQRWRINLHCRAIYDEDGYHIWTPS</sequence>
<keyword evidence="2" id="KW-1185">Reference proteome</keyword>
<evidence type="ECO:0000313" key="2">
    <source>
        <dbReference type="Proteomes" id="UP001168877"/>
    </source>
</evidence>
<proteinExistence type="predicted"/>
<accession>A0AA39T1E7</accession>
<reference evidence="1" key="1">
    <citation type="journal article" date="2022" name="Plant J.">
        <title>Strategies of tolerance reflected in two North American maple genomes.</title>
        <authorList>
            <person name="McEvoy S.L."/>
            <person name="Sezen U.U."/>
            <person name="Trouern-Trend A."/>
            <person name="McMahon S.M."/>
            <person name="Schaberg P.G."/>
            <person name="Yang J."/>
            <person name="Wegrzyn J.L."/>
            <person name="Swenson N.G."/>
        </authorList>
    </citation>
    <scope>NUCLEOTIDE SEQUENCE</scope>
    <source>
        <strain evidence="1">NS2018</strain>
    </source>
</reference>